<reference evidence="6 7" key="1">
    <citation type="submission" date="2021-07" db="EMBL/GenBank/DDBJ databases">
        <title>Paenibacillus radiodurans sp. nov., isolated from the southeastern edge of Tengger Desert.</title>
        <authorList>
            <person name="Zhang G."/>
        </authorList>
    </citation>
    <scope>NUCLEOTIDE SEQUENCE [LARGE SCALE GENOMIC DNA]</scope>
    <source>
        <strain evidence="6 7">CCM 7311</strain>
    </source>
</reference>
<dbReference type="PROSITE" id="PS50885">
    <property type="entry name" value="HAMP"/>
    <property type="match status" value="1"/>
</dbReference>
<gene>
    <name evidence="6" type="ORF">K0U00_23345</name>
</gene>
<comment type="caution">
    <text evidence="6">The sequence shown here is derived from an EMBL/GenBank/DDBJ whole genome shotgun (WGS) entry which is preliminary data.</text>
</comment>
<feature type="transmembrane region" description="Helical" evidence="4">
    <location>
        <begin position="51"/>
        <end position="72"/>
    </location>
</feature>
<evidence type="ECO:0000313" key="6">
    <source>
        <dbReference type="EMBL" id="MBW7456974.1"/>
    </source>
</evidence>
<dbReference type="Proteomes" id="UP001519887">
    <property type="component" value="Unassembled WGS sequence"/>
</dbReference>
<keyword evidence="4" id="KW-1133">Transmembrane helix</keyword>
<sequence>MNMNRLVSIRWKLTLYAIGFSLLMFAAALCGIIIFYKLDFRLLWWIEKKNIPVVVILGAAVVLFGAITGWAYGNTLKKRMGRLLESITLFERGNFSHRLQMREGEDDEVGLMAQRLNEMAGHIQLQVASLQKLSTEKAEMGEQLKKSAIVEER</sequence>
<organism evidence="6 7">
    <name type="scientific">Paenibacillus sepulcri</name>
    <dbReference type="NCBI Taxonomy" id="359917"/>
    <lineage>
        <taxon>Bacteria</taxon>
        <taxon>Bacillati</taxon>
        <taxon>Bacillota</taxon>
        <taxon>Bacilli</taxon>
        <taxon>Bacillales</taxon>
        <taxon>Paenibacillaceae</taxon>
        <taxon>Paenibacillus</taxon>
    </lineage>
</organism>
<keyword evidence="2" id="KW-1003">Cell membrane</keyword>
<dbReference type="InterPro" id="IPR003660">
    <property type="entry name" value="HAMP_dom"/>
</dbReference>
<dbReference type="Pfam" id="PF00672">
    <property type="entry name" value="HAMP"/>
    <property type="match status" value="1"/>
</dbReference>
<proteinExistence type="predicted"/>
<dbReference type="CDD" id="cd06225">
    <property type="entry name" value="HAMP"/>
    <property type="match status" value="1"/>
</dbReference>
<feature type="domain" description="HAMP" evidence="5">
    <location>
        <begin position="74"/>
        <end position="128"/>
    </location>
</feature>
<dbReference type="GO" id="GO:0016301">
    <property type="term" value="F:kinase activity"/>
    <property type="evidence" value="ECO:0007669"/>
    <property type="project" value="UniProtKB-KW"/>
</dbReference>
<keyword evidence="4" id="KW-0812">Transmembrane</keyword>
<keyword evidence="3 4" id="KW-0472">Membrane</keyword>
<dbReference type="EMBL" id="JAHZIK010000716">
    <property type="protein sequence ID" value="MBW7456974.1"/>
    <property type="molecule type" value="Genomic_DNA"/>
</dbReference>
<keyword evidence="6" id="KW-0418">Kinase</keyword>
<evidence type="ECO:0000259" key="5">
    <source>
        <dbReference type="PROSITE" id="PS50885"/>
    </source>
</evidence>
<comment type="subcellular location">
    <subcellularLocation>
        <location evidence="1">Cell membrane</location>
    </subcellularLocation>
</comment>
<evidence type="ECO:0000256" key="3">
    <source>
        <dbReference type="ARBA" id="ARBA00023136"/>
    </source>
</evidence>
<feature type="transmembrane region" description="Helical" evidence="4">
    <location>
        <begin position="13"/>
        <end position="36"/>
    </location>
</feature>
<accession>A0ABS7C7T3</accession>
<keyword evidence="6" id="KW-0808">Transferase</keyword>
<evidence type="ECO:0000256" key="2">
    <source>
        <dbReference type="ARBA" id="ARBA00022475"/>
    </source>
</evidence>
<name>A0ABS7C7T3_9BACL</name>
<evidence type="ECO:0000256" key="4">
    <source>
        <dbReference type="SAM" id="Phobius"/>
    </source>
</evidence>
<evidence type="ECO:0000313" key="7">
    <source>
        <dbReference type="Proteomes" id="UP001519887"/>
    </source>
</evidence>
<keyword evidence="7" id="KW-1185">Reference proteome</keyword>
<dbReference type="SMART" id="SM00304">
    <property type="entry name" value="HAMP"/>
    <property type="match status" value="1"/>
</dbReference>
<dbReference type="Gene3D" id="6.10.340.10">
    <property type="match status" value="1"/>
</dbReference>
<evidence type="ECO:0000256" key="1">
    <source>
        <dbReference type="ARBA" id="ARBA00004236"/>
    </source>
</evidence>
<protein>
    <submittedName>
        <fullName evidence="6">Sensor histidine kinase</fullName>
    </submittedName>
</protein>
<feature type="non-terminal residue" evidence="6">
    <location>
        <position position="153"/>
    </location>
</feature>